<dbReference type="EMBL" id="JXMW01000016">
    <property type="protein sequence ID" value="OQD58398.1"/>
    <property type="molecule type" value="Genomic_DNA"/>
</dbReference>
<keyword evidence="1" id="KW-0812">Transmembrane</keyword>
<feature type="transmembrane region" description="Helical" evidence="1">
    <location>
        <begin position="128"/>
        <end position="147"/>
    </location>
</feature>
<evidence type="ECO:0000313" key="2">
    <source>
        <dbReference type="EMBL" id="OQD58398.1"/>
    </source>
</evidence>
<proteinExistence type="predicted"/>
<gene>
    <name evidence="2" type="ORF">MBBAR_16c00010</name>
</gene>
<evidence type="ECO:0000313" key="3">
    <source>
        <dbReference type="Proteomes" id="UP000191661"/>
    </source>
</evidence>
<dbReference type="OrthoDB" id="381765at2157"/>
<sequence length="278" mass="30984">MSYLNLKYIDLSSITVVGSLIFFIWGIIVGLLLFIYAAINGNFDTLSLLIPFTIAFISLVGGVVYYFIGNFLYNIFSNKIFSVSFEISNGSIERISILPISIIITLINIIFVILFYPGLKLVLEIILIDLYSFISFTPMISLIGQTIDIITNPIIILIFIVLTFILTGLGGFIYNLVSKKTGGVEIKLENDKNDNKSINKINYFKPSSVGLNLAIALIIPYTIIHLIISFLFFPVSYINSILVIIGGFIGIFIIMSISTIFYNLIAKLNPILVELESD</sequence>
<feature type="transmembrane region" description="Helical" evidence="1">
    <location>
        <begin position="241"/>
        <end position="265"/>
    </location>
</feature>
<reference evidence="2 3" key="1">
    <citation type="submission" date="2014-12" db="EMBL/GenBank/DDBJ databases">
        <title>Genome sequence of Methanobrevibacter arboriphilicus DH1, DSM1125.</title>
        <authorList>
            <person name="Poehlein A."/>
            <person name="Thauer R.K."/>
            <person name="Seedorf H."/>
            <person name="Daniel R."/>
        </authorList>
    </citation>
    <scope>NUCLEOTIDE SEQUENCE [LARGE SCALE GENOMIC DNA]</scope>
    <source>
        <strain evidence="2 3">DH1</strain>
    </source>
</reference>
<comment type="caution">
    <text evidence="2">The sequence shown here is derived from an EMBL/GenBank/DDBJ whole genome shotgun (WGS) entry which is preliminary data.</text>
</comment>
<keyword evidence="3" id="KW-1185">Reference proteome</keyword>
<organism evidence="2 3">
    <name type="scientific">Methanobrevibacter arboriphilus JCM 13429 = DSM 1125</name>
    <dbReference type="NCBI Taxonomy" id="1300164"/>
    <lineage>
        <taxon>Archaea</taxon>
        <taxon>Methanobacteriati</taxon>
        <taxon>Methanobacteriota</taxon>
        <taxon>Methanomada group</taxon>
        <taxon>Methanobacteria</taxon>
        <taxon>Methanobacteriales</taxon>
        <taxon>Methanobacteriaceae</taxon>
        <taxon>Methanobrevibacter</taxon>
    </lineage>
</organism>
<name>A0A1V6N122_METAZ</name>
<feature type="transmembrane region" description="Helical" evidence="1">
    <location>
        <begin position="209"/>
        <end position="235"/>
    </location>
</feature>
<keyword evidence="1" id="KW-1133">Transmembrane helix</keyword>
<feature type="transmembrane region" description="Helical" evidence="1">
    <location>
        <begin position="46"/>
        <end position="68"/>
    </location>
</feature>
<feature type="transmembrane region" description="Helical" evidence="1">
    <location>
        <begin position="20"/>
        <end position="39"/>
    </location>
</feature>
<dbReference type="Proteomes" id="UP000191661">
    <property type="component" value="Unassembled WGS sequence"/>
</dbReference>
<dbReference type="AlphaFoldDB" id="A0A1V6N122"/>
<protein>
    <submittedName>
        <fullName evidence="2">Uncharacterized protein</fullName>
    </submittedName>
</protein>
<accession>A0A1V6N122</accession>
<evidence type="ECO:0000256" key="1">
    <source>
        <dbReference type="SAM" id="Phobius"/>
    </source>
</evidence>
<feature type="transmembrane region" description="Helical" evidence="1">
    <location>
        <begin position="95"/>
        <end position="116"/>
    </location>
</feature>
<dbReference type="RefSeq" id="WP_080460684.1">
    <property type="nucleotide sequence ID" value="NZ_JXMW01000016.1"/>
</dbReference>
<feature type="transmembrane region" description="Helical" evidence="1">
    <location>
        <begin position="153"/>
        <end position="177"/>
    </location>
</feature>
<keyword evidence="1" id="KW-0472">Membrane</keyword>